<organism evidence="1 2">
    <name type="scientific">Cryobacterium luteum</name>
    <dbReference type="NCBI Taxonomy" id="1424661"/>
    <lineage>
        <taxon>Bacteria</taxon>
        <taxon>Bacillati</taxon>
        <taxon>Actinomycetota</taxon>
        <taxon>Actinomycetes</taxon>
        <taxon>Micrococcales</taxon>
        <taxon>Microbacteriaceae</taxon>
        <taxon>Cryobacterium</taxon>
    </lineage>
</organism>
<evidence type="ECO:0000313" key="2">
    <source>
        <dbReference type="Proteomes" id="UP000297654"/>
    </source>
</evidence>
<sequence>MNWSLIGIGLVALTLGTLAYRRIWSNWIRPVTPGHYGYSVGFGFIFMGFAAIILSATDSALAADSRALTLVLFTIGFLSMLTFAMSLFWLPRFLLPGWFKTLKGLE</sequence>
<reference evidence="1 2" key="1">
    <citation type="submission" date="2019-03" db="EMBL/GenBank/DDBJ databases">
        <title>Genomics of glacier-inhabiting Cryobacterium strains.</title>
        <authorList>
            <person name="Liu Q."/>
            <person name="Xin Y.-H."/>
        </authorList>
    </citation>
    <scope>NUCLEOTIDE SEQUENCE [LARGE SCALE GENOMIC DNA]</scope>
    <source>
        <strain evidence="1 2">Hh15</strain>
    </source>
</reference>
<dbReference type="RefSeq" id="WP_092107490.1">
    <property type="nucleotide sequence ID" value="NZ_FOCN01000002.1"/>
</dbReference>
<proteinExistence type="predicted"/>
<comment type="caution">
    <text evidence="1">The sequence shown here is derived from an EMBL/GenBank/DDBJ whole genome shotgun (WGS) entry which is preliminary data.</text>
</comment>
<keyword evidence="2" id="KW-1185">Reference proteome</keyword>
<dbReference type="STRING" id="1424661.SAMN05216281_102375"/>
<evidence type="ECO:0000313" key="1">
    <source>
        <dbReference type="EMBL" id="TFB89358.1"/>
    </source>
</evidence>
<name>A0A1H8CFL7_9MICO</name>
<dbReference type="EMBL" id="SOFF01000030">
    <property type="protein sequence ID" value="TFB89358.1"/>
    <property type="molecule type" value="Genomic_DNA"/>
</dbReference>
<dbReference type="Proteomes" id="UP000297654">
    <property type="component" value="Unassembled WGS sequence"/>
</dbReference>
<gene>
    <name evidence="1" type="ORF">E3O10_10900</name>
</gene>
<dbReference type="AlphaFoldDB" id="A0A1H8CFL7"/>
<protein>
    <submittedName>
        <fullName evidence="1">Uncharacterized protein</fullName>
    </submittedName>
</protein>
<dbReference type="OrthoDB" id="5072977at2"/>
<accession>A0A1H8CFL7</accession>